<accession>A0A0W0FHX3</accession>
<proteinExistence type="predicted"/>
<name>A0A0W0FHX3_MONRR</name>
<evidence type="ECO:0000313" key="3">
    <source>
        <dbReference type="Proteomes" id="UP000054988"/>
    </source>
</evidence>
<protein>
    <submittedName>
        <fullName evidence="2">Uncharacterized protein</fullName>
    </submittedName>
</protein>
<organism evidence="2 3">
    <name type="scientific">Moniliophthora roreri</name>
    <name type="common">Frosty pod rot fungus</name>
    <name type="synonym">Monilia roreri</name>
    <dbReference type="NCBI Taxonomy" id="221103"/>
    <lineage>
        <taxon>Eukaryota</taxon>
        <taxon>Fungi</taxon>
        <taxon>Dikarya</taxon>
        <taxon>Basidiomycota</taxon>
        <taxon>Agaricomycotina</taxon>
        <taxon>Agaricomycetes</taxon>
        <taxon>Agaricomycetidae</taxon>
        <taxon>Agaricales</taxon>
        <taxon>Marasmiineae</taxon>
        <taxon>Marasmiaceae</taxon>
        <taxon>Moniliophthora</taxon>
    </lineage>
</organism>
<keyword evidence="1" id="KW-1133">Transmembrane helix</keyword>
<keyword evidence="1" id="KW-0812">Transmembrane</keyword>
<keyword evidence="1" id="KW-0472">Membrane</keyword>
<reference evidence="2 3" key="1">
    <citation type="submission" date="2015-12" db="EMBL/GenBank/DDBJ databases">
        <title>Draft genome sequence of Moniliophthora roreri, the causal agent of frosty pod rot of cacao.</title>
        <authorList>
            <person name="Aime M.C."/>
            <person name="Diaz-Valderrama J.R."/>
            <person name="Kijpornyongpan T."/>
            <person name="Phillips-Mora W."/>
        </authorList>
    </citation>
    <scope>NUCLEOTIDE SEQUENCE [LARGE SCALE GENOMIC DNA]</scope>
    <source>
        <strain evidence="2 3">MCA 2952</strain>
    </source>
</reference>
<sequence>MNKWEKLNPFVLLSRLEQSLLQSILRAFSQDFIIFPFLFVTFIANVTSHS</sequence>
<evidence type="ECO:0000313" key="2">
    <source>
        <dbReference type="EMBL" id="KTB35893.1"/>
    </source>
</evidence>
<evidence type="ECO:0000256" key="1">
    <source>
        <dbReference type="SAM" id="Phobius"/>
    </source>
</evidence>
<dbReference type="EMBL" id="LATX01001963">
    <property type="protein sequence ID" value="KTB35893.1"/>
    <property type="molecule type" value="Genomic_DNA"/>
</dbReference>
<feature type="transmembrane region" description="Helical" evidence="1">
    <location>
        <begin position="20"/>
        <end position="44"/>
    </location>
</feature>
<dbReference type="AlphaFoldDB" id="A0A0W0FHX3"/>
<dbReference type="Proteomes" id="UP000054988">
    <property type="component" value="Unassembled WGS sequence"/>
</dbReference>
<comment type="caution">
    <text evidence="2">The sequence shown here is derived from an EMBL/GenBank/DDBJ whole genome shotgun (WGS) entry which is preliminary data.</text>
</comment>
<gene>
    <name evidence="2" type="ORF">WG66_11532</name>
</gene>